<name>A0A9Q2KXZ2_9GAMM</name>
<dbReference type="InterPro" id="IPR013762">
    <property type="entry name" value="Integrase-like_cat_sf"/>
</dbReference>
<sequence length="236" mass="27834">MVNRTPVSEKAKQFIKLFKKEENVDYNYLREVFRTVRKELNIKVNSSTPKKLPYVPTEDELNKYYEVVWKSRNMRNMVMMKTLLYTGVRVSELINIKISEIDLDECKIKVVKGKGSKDRIVPFPKSFKEILGLHIDNSLKKNAKYLFESNRRTKFTDRGVRKIMQKYTELAGIKNSISPHTLRHFLFTWLKKKGIDDTLIQPYSGHDSRLSLEMYSKLSLSDCQDVYDSKIKDFPF</sequence>
<dbReference type="InterPro" id="IPR002104">
    <property type="entry name" value="Integrase_catalytic"/>
</dbReference>
<dbReference type="GO" id="GO:0015074">
    <property type="term" value="P:DNA integration"/>
    <property type="evidence" value="ECO:0007669"/>
    <property type="project" value="UniProtKB-KW"/>
</dbReference>
<protein>
    <submittedName>
        <fullName evidence="5">Tyrosine-type recombinase/integrase</fullName>
    </submittedName>
</protein>
<dbReference type="InterPro" id="IPR011010">
    <property type="entry name" value="DNA_brk_join_enz"/>
</dbReference>
<organism evidence="5 6">
    <name type="scientific">Francisella noatunensis</name>
    <dbReference type="NCBI Taxonomy" id="657445"/>
    <lineage>
        <taxon>Bacteria</taxon>
        <taxon>Pseudomonadati</taxon>
        <taxon>Pseudomonadota</taxon>
        <taxon>Gammaproteobacteria</taxon>
        <taxon>Thiotrichales</taxon>
        <taxon>Francisellaceae</taxon>
        <taxon>Francisella</taxon>
    </lineage>
</organism>
<keyword evidence="3" id="KW-0233">DNA recombination</keyword>
<comment type="caution">
    <text evidence="5">The sequence shown here is derived from an EMBL/GenBank/DDBJ whole genome shotgun (WGS) entry which is preliminary data.</text>
</comment>
<dbReference type="Gene3D" id="1.10.443.10">
    <property type="entry name" value="Intergrase catalytic core"/>
    <property type="match status" value="1"/>
</dbReference>
<accession>A0A9Q2KXZ2</accession>
<dbReference type="GO" id="GO:0006310">
    <property type="term" value="P:DNA recombination"/>
    <property type="evidence" value="ECO:0007669"/>
    <property type="project" value="UniProtKB-KW"/>
</dbReference>
<dbReference type="PANTHER" id="PTHR30349">
    <property type="entry name" value="PHAGE INTEGRASE-RELATED"/>
    <property type="match status" value="1"/>
</dbReference>
<evidence type="ECO:0000313" key="6">
    <source>
        <dbReference type="Proteomes" id="UP000701999"/>
    </source>
</evidence>
<dbReference type="GO" id="GO:0003677">
    <property type="term" value="F:DNA binding"/>
    <property type="evidence" value="ECO:0007669"/>
    <property type="project" value="InterPro"/>
</dbReference>
<dbReference type="EMBL" id="JACVKN010000180">
    <property type="protein sequence ID" value="MBK2065710.1"/>
    <property type="molecule type" value="Genomic_DNA"/>
</dbReference>
<proteinExistence type="predicted"/>
<evidence type="ECO:0000256" key="1">
    <source>
        <dbReference type="ARBA" id="ARBA00004496"/>
    </source>
</evidence>
<dbReference type="GO" id="GO:0005737">
    <property type="term" value="C:cytoplasm"/>
    <property type="evidence" value="ECO:0007669"/>
    <property type="project" value="UniProtKB-SubCell"/>
</dbReference>
<evidence type="ECO:0000256" key="3">
    <source>
        <dbReference type="ARBA" id="ARBA00023172"/>
    </source>
</evidence>
<dbReference type="Pfam" id="PF00589">
    <property type="entry name" value="Phage_integrase"/>
    <property type="match status" value="1"/>
</dbReference>
<evidence type="ECO:0000259" key="4">
    <source>
        <dbReference type="PROSITE" id="PS51898"/>
    </source>
</evidence>
<dbReference type="AlphaFoldDB" id="A0A9Q2KXZ2"/>
<feature type="domain" description="Tyr recombinase" evidence="4">
    <location>
        <begin position="51"/>
        <end position="228"/>
    </location>
</feature>
<dbReference type="RefSeq" id="WP_160194830.1">
    <property type="nucleotide sequence ID" value="NZ_JACVJL010000165.1"/>
</dbReference>
<keyword evidence="2" id="KW-0229">DNA integration</keyword>
<dbReference type="PANTHER" id="PTHR30349:SF77">
    <property type="entry name" value="TYROSINE RECOMBINASE XERC"/>
    <property type="match status" value="1"/>
</dbReference>
<keyword evidence="6" id="KW-1185">Reference proteome</keyword>
<dbReference type="InterPro" id="IPR050090">
    <property type="entry name" value="Tyrosine_recombinase_XerCD"/>
</dbReference>
<dbReference type="SUPFAM" id="SSF56349">
    <property type="entry name" value="DNA breaking-rejoining enzymes"/>
    <property type="match status" value="1"/>
</dbReference>
<evidence type="ECO:0000256" key="2">
    <source>
        <dbReference type="ARBA" id="ARBA00022908"/>
    </source>
</evidence>
<dbReference type="Proteomes" id="UP000701999">
    <property type="component" value="Unassembled WGS sequence"/>
</dbReference>
<comment type="subcellular location">
    <subcellularLocation>
        <location evidence="1">Cytoplasm</location>
    </subcellularLocation>
</comment>
<dbReference type="PROSITE" id="PS51898">
    <property type="entry name" value="TYR_RECOMBINASE"/>
    <property type="match status" value="1"/>
</dbReference>
<reference evidence="5 6" key="1">
    <citation type="submission" date="2020-09" db="EMBL/GenBank/DDBJ databases">
        <title>Development of specific Francisella tularensis PCR assay based on in-depth characterization of family Francisellaceae.</title>
        <authorList>
            <person name="Ohrman C."/>
            <person name="Sahl J."/>
            <person name="Sjodin A."/>
            <person name="Uneklint I."/>
            <person name="Ballard R."/>
            <person name="Karlsson L."/>
            <person name="Mcdonough R."/>
            <person name="Sundell D."/>
            <person name="Soria K."/>
            <person name="Brindeflk B."/>
            <person name="Vallesi A."/>
            <person name="Ramirez-Paredes J.G."/>
            <person name="Colquhoun D."/>
            <person name="Myrtennas K."/>
            <person name="Birdsell D."/>
            <person name="Johansson A."/>
            <person name="Wagner D."/>
            <person name="Forsman M."/>
        </authorList>
    </citation>
    <scope>NUCLEOTIDE SEQUENCE [LARGE SCALE GENOMIC DNA]</scope>
    <source>
        <strain evidence="5 6">FSC1140</strain>
    </source>
</reference>
<gene>
    <name evidence="5" type="ORF">IB647_08965</name>
</gene>
<evidence type="ECO:0000313" key="5">
    <source>
        <dbReference type="EMBL" id="MBK2065710.1"/>
    </source>
</evidence>